<evidence type="ECO:0000256" key="6">
    <source>
        <dbReference type="ARBA" id="ARBA00022475"/>
    </source>
</evidence>
<comment type="caution">
    <text evidence="14">The sequence shown here is derived from an EMBL/GenBank/DDBJ whole genome shotgun (WGS) entry which is preliminary data.</text>
</comment>
<dbReference type="OrthoDB" id="8858387at2"/>
<evidence type="ECO:0000256" key="11">
    <source>
        <dbReference type="ARBA" id="ARBA00023136"/>
    </source>
</evidence>
<dbReference type="Pfam" id="PF02472">
    <property type="entry name" value="ExbD"/>
    <property type="match status" value="1"/>
</dbReference>
<keyword evidence="9 12" id="KW-0653">Protein transport</keyword>
<dbReference type="InterPro" id="IPR003400">
    <property type="entry name" value="ExbD"/>
</dbReference>
<dbReference type="EMBL" id="PNRF01000001">
    <property type="protein sequence ID" value="PMR78813.1"/>
    <property type="molecule type" value="Genomic_DNA"/>
</dbReference>
<accession>A0A2N7UEF4</accession>
<dbReference type="PANTHER" id="PTHR30558:SF12">
    <property type="entry name" value="BIOPOLYMER TRANSPORT PROTEIN EXBD"/>
    <property type="match status" value="1"/>
</dbReference>
<organism evidence="14 15">
    <name type="scientific">Billgrantia endophytica</name>
    <dbReference type="NCBI Taxonomy" id="2033802"/>
    <lineage>
        <taxon>Bacteria</taxon>
        <taxon>Pseudomonadati</taxon>
        <taxon>Pseudomonadota</taxon>
        <taxon>Gammaproteobacteria</taxon>
        <taxon>Oceanospirillales</taxon>
        <taxon>Halomonadaceae</taxon>
        <taxon>Billgrantia</taxon>
    </lineage>
</organism>
<comment type="subcellular location">
    <subcellularLocation>
        <location evidence="2">Cell inner membrane</location>
        <topology evidence="2">Single-pass type II membrane protein</topology>
    </subcellularLocation>
    <subcellularLocation>
        <location evidence="12">Cell membrane</location>
        <topology evidence="12">Single-pass type II membrane protein</topology>
    </subcellularLocation>
</comment>
<dbReference type="AlphaFoldDB" id="A0A2N7UEF4"/>
<evidence type="ECO:0000256" key="8">
    <source>
        <dbReference type="ARBA" id="ARBA00022692"/>
    </source>
</evidence>
<evidence type="ECO:0000256" key="1">
    <source>
        <dbReference type="ARBA" id="ARBA00003540"/>
    </source>
</evidence>
<dbReference type="RefSeq" id="WP_102651492.1">
    <property type="nucleotide sequence ID" value="NZ_PNRF01000001.1"/>
</dbReference>
<dbReference type="GO" id="GO:0005886">
    <property type="term" value="C:plasma membrane"/>
    <property type="evidence" value="ECO:0007669"/>
    <property type="project" value="UniProtKB-SubCell"/>
</dbReference>
<dbReference type="GO" id="GO:0015031">
    <property type="term" value="P:protein transport"/>
    <property type="evidence" value="ECO:0007669"/>
    <property type="project" value="UniProtKB-KW"/>
</dbReference>
<evidence type="ECO:0000256" key="4">
    <source>
        <dbReference type="ARBA" id="ARBA00011471"/>
    </source>
</evidence>
<evidence type="ECO:0000313" key="14">
    <source>
        <dbReference type="EMBL" id="PMR78813.1"/>
    </source>
</evidence>
<keyword evidence="6" id="KW-1003">Cell membrane</keyword>
<dbReference type="Gene3D" id="3.30.420.270">
    <property type="match status" value="1"/>
</dbReference>
<dbReference type="PANTHER" id="PTHR30558">
    <property type="entry name" value="EXBD MEMBRANE COMPONENT OF PMF-DRIVEN MACROMOLECULE IMPORT SYSTEM"/>
    <property type="match status" value="1"/>
</dbReference>
<evidence type="ECO:0000256" key="3">
    <source>
        <dbReference type="ARBA" id="ARBA00005811"/>
    </source>
</evidence>
<evidence type="ECO:0000256" key="2">
    <source>
        <dbReference type="ARBA" id="ARBA00004249"/>
    </source>
</evidence>
<comment type="similarity">
    <text evidence="3 12">Belongs to the ExbD/TolR family.</text>
</comment>
<gene>
    <name evidence="14" type="ORF">C1H69_00705</name>
</gene>
<evidence type="ECO:0000256" key="13">
    <source>
        <dbReference type="SAM" id="Phobius"/>
    </source>
</evidence>
<feature type="transmembrane region" description="Helical" evidence="13">
    <location>
        <begin position="12"/>
        <end position="33"/>
    </location>
</feature>
<evidence type="ECO:0000256" key="9">
    <source>
        <dbReference type="ARBA" id="ARBA00022927"/>
    </source>
</evidence>
<comment type="subunit">
    <text evidence="4">The accessory proteins ExbB and ExbD seem to form a complex with TonB.</text>
</comment>
<keyword evidence="5 12" id="KW-0813">Transport</keyword>
<proteinExistence type="inferred from homology"/>
<name>A0A2N7UEF4_9GAMM</name>
<reference evidence="14 15" key="1">
    <citation type="submission" date="2018-01" db="EMBL/GenBank/DDBJ databases">
        <title>Halomonas endophytica sp. nov., isolated from storage liquid in the stems of Populus euphratica.</title>
        <authorList>
            <person name="Chen C."/>
        </authorList>
    </citation>
    <scope>NUCLEOTIDE SEQUENCE [LARGE SCALE GENOMIC DNA]</scope>
    <source>
        <strain evidence="14 15">MC28</strain>
    </source>
</reference>
<keyword evidence="7" id="KW-0997">Cell inner membrane</keyword>
<keyword evidence="15" id="KW-1185">Reference proteome</keyword>
<keyword evidence="11 13" id="KW-0472">Membrane</keyword>
<keyword evidence="8 12" id="KW-0812">Transmembrane</keyword>
<keyword evidence="10 13" id="KW-1133">Transmembrane helix</keyword>
<evidence type="ECO:0000256" key="5">
    <source>
        <dbReference type="ARBA" id="ARBA00022448"/>
    </source>
</evidence>
<evidence type="ECO:0000256" key="12">
    <source>
        <dbReference type="RuleBase" id="RU003879"/>
    </source>
</evidence>
<evidence type="ECO:0000313" key="15">
    <source>
        <dbReference type="Proteomes" id="UP000235803"/>
    </source>
</evidence>
<sequence>MDEKPFESMNVIPLVDIMLVLLVIVLTTSSFIATGRIPIDLPQVSDSVAEEAHQAQLIELDMAGEIHFNGTPSTAESLAVELETFDRETPFLVRADREIALQSFIDVVDLLKRLDFTQVAVQTETRH</sequence>
<evidence type="ECO:0000256" key="7">
    <source>
        <dbReference type="ARBA" id="ARBA00022519"/>
    </source>
</evidence>
<protein>
    <submittedName>
        <fullName evidence="14">Biopolymer transporter ExbD</fullName>
    </submittedName>
</protein>
<evidence type="ECO:0000256" key="10">
    <source>
        <dbReference type="ARBA" id="ARBA00022989"/>
    </source>
</evidence>
<dbReference type="GO" id="GO:0022857">
    <property type="term" value="F:transmembrane transporter activity"/>
    <property type="evidence" value="ECO:0007669"/>
    <property type="project" value="InterPro"/>
</dbReference>
<comment type="function">
    <text evidence="1">Involved in the TonB-dependent energy-dependent transport of various receptor-bound substrates.</text>
</comment>
<dbReference type="Proteomes" id="UP000235803">
    <property type="component" value="Unassembled WGS sequence"/>
</dbReference>